<comment type="caution">
    <text evidence="2">The sequence shown here is derived from an EMBL/GenBank/DDBJ whole genome shotgun (WGS) entry which is preliminary data.</text>
</comment>
<evidence type="ECO:0000313" key="3">
    <source>
        <dbReference type="Proteomes" id="UP001499967"/>
    </source>
</evidence>
<dbReference type="InterPro" id="IPR036513">
    <property type="entry name" value="STAS_dom_sf"/>
</dbReference>
<organism evidence="2 3">
    <name type="scientific">Pseudonocardia zijingensis</name>
    <dbReference type="NCBI Taxonomy" id="153376"/>
    <lineage>
        <taxon>Bacteria</taxon>
        <taxon>Bacillati</taxon>
        <taxon>Actinomycetota</taxon>
        <taxon>Actinomycetes</taxon>
        <taxon>Pseudonocardiales</taxon>
        <taxon>Pseudonocardiaceae</taxon>
        <taxon>Pseudonocardia</taxon>
    </lineage>
</organism>
<dbReference type="Proteomes" id="UP001499967">
    <property type="component" value="Unassembled WGS sequence"/>
</dbReference>
<dbReference type="RefSeq" id="WP_417715108.1">
    <property type="nucleotide sequence ID" value="NZ_BAAAHP010000013.1"/>
</dbReference>
<dbReference type="InterPro" id="IPR002645">
    <property type="entry name" value="STAS_dom"/>
</dbReference>
<sequence>MIDLSAAHIWDASTVAVIDAITAKYAARGKSVTITGMNEHSRIRHAALVGRLSTH</sequence>
<gene>
    <name evidence="2" type="ORF">GCM10009559_05090</name>
</gene>
<dbReference type="PROSITE" id="PS50801">
    <property type="entry name" value="STAS"/>
    <property type="match status" value="1"/>
</dbReference>
<name>A0ABP3ZGY7_9PSEU</name>
<dbReference type="Gene3D" id="3.30.750.24">
    <property type="entry name" value="STAS domain"/>
    <property type="match status" value="1"/>
</dbReference>
<accession>A0ABP3ZGY7</accession>
<proteinExistence type="predicted"/>
<evidence type="ECO:0000259" key="1">
    <source>
        <dbReference type="PROSITE" id="PS50801"/>
    </source>
</evidence>
<reference evidence="3" key="1">
    <citation type="journal article" date="2019" name="Int. J. Syst. Evol. Microbiol.">
        <title>The Global Catalogue of Microorganisms (GCM) 10K type strain sequencing project: providing services to taxonomists for standard genome sequencing and annotation.</title>
        <authorList>
            <consortium name="The Broad Institute Genomics Platform"/>
            <consortium name="The Broad Institute Genome Sequencing Center for Infectious Disease"/>
            <person name="Wu L."/>
            <person name="Ma J."/>
        </authorList>
    </citation>
    <scope>NUCLEOTIDE SEQUENCE [LARGE SCALE GENOMIC DNA]</scope>
    <source>
        <strain evidence="3">JCM 11117</strain>
    </source>
</reference>
<feature type="domain" description="STAS" evidence="1">
    <location>
        <begin position="1"/>
        <end position="55"/>
    </location>
</feature>
<dbReference type="SUPFAM" id="SSF52091">
    <property type="entry name" value="SpoIIaa-like"/>
    <property type="match status" value="1"/>
</dbReference>
<protein>
    <recommendedName>
        <fullName evidence="1">STAS domain-containing protein</fullName>
    </recommendedName>
</protein>
<keyword evidence="3" id="KW-1185">Reference proteome</keyword>
<dbReference type="EMBL" id="BAAAHP010000013">
    <property type="protein sequence ID" value="GAA0921911.1"/>
    <property type="molecule type" value="Genomic_DNA"/>
</dbReference>
<evidence type="ECO:0000313" key="2">
    <source>
        <dbReference type="EMBL" id="GAA0921911.1"/>
    </source>
</evidence>